<dbReference type="Gene3D" id="3.30.60.20">
    <property type="match status" value="1"/>
</dbReference>
<dbReference type="GO" id="GO:0004797">
    <property type="term" value="F:thymidine kinase activity"/>
    <property type="evidence" value="ECO:0007669"/>
    <property type="project" value="UniProtKB-EC"/>
</dbReference>
<comment type="catalytic activity">
    <reaction evidence="10 11">
        <text>thymidine + ATP = dTMP + ADP + H(+)</text>
        <dbReference type="Rhea" id="RHEA:19129"/>
        <dbReference type="ChEBI" id="CHEBI:15378"/>
        <dbReference type="ChEBI" id="CHEBI:17748"/>
        <dbReference type="ChEBI" id="CHEBI:30616"/>
        <dbReference type="ChEBI" id="CHEBI:63528"/>
        <dbReference type="ChEBI" id="CHEBI:456216"/>
        <dbReference type="EC" id="2.7.1.21"/>
    </reaction>
</comment>
<accession>A0A830HNN8</accession>
<keyword evidence="7 11" id="KW-0418">Kinase</keyword>
<feature type="region of interest" description="Disordered" evidence="13">
    <location>
        <begin position="204"/>
        <end position="230"/>
    </location>
</feature>
<evidence type="ECO:0000256" key="10">
    <source>
        <dbReference type="ARBA" id="ARBA00048254"/>
    </source>
</evidence>
<dbReference type="EMBL" id="BNJQ01000015">
    <property type="protein sequence ID" value="GHP07101.1"/>
    <property type="molecule type" value="Genomic_DNA"/>
</dbReference>
<dbReference type="EC" id="2.7.1.21" evidence="2 11"/>
<dbReference type="PANTHER" id="PTHR11441:SF0">
    <property type="entry name" value="THYMIDINE KINASE, CYTOSOLIC"/>
    <property type="match status" value="1"/>
</dbReference>
<name>A0A830HNN8_9CHLO</name>
<dbReference type="Pfam" id="PF00265">
    <property type="entry name" value="TK"/>
    <property type="match status" value="1"/>
</dbReference>
<dbReference type="GO" id="GO:0042802">
    <property type="term" value="F:identical protein binding"/>
    <property type="evidence" value="ECO:0007669"/>
    <property type="project" value="UniProtKB-ARBA"/>
</dbReference>
<evidence type="ECO:0000256" key="9">
    <source>
        <dbReference type="ARBA" id="ARBA00022840"/>
    </source>
</evidence>
<evidence type="ECO:0000256" key="13">
    <source>
        <dbReference type="SAM" id="MobiDB-lite"/>
    </source>
</evidence>
<dbReference type="Gene3D" id="3.40.50.300">
    <property type="entry name" value="P-loop containing nucleotide triphosphate hydrolases"/>
    <property type="match status" value="1"/>
</dbReference>
<evidence type="ECO:0000256" key="5">
    <source>
        <dbReference type="ARBA" id="ARBA00022723"/>
    </source>
</evidence>
<evidence type="ECO:0000256" key="4">
    <source>
        <dbReference type="ARBA" id="ARBA00022679"/>
    </source>
</evidence>
<protein>
    <recommendedName>
        <fullName evidence="2 11">Thymidine kinase</fullName>
        <ecNumber evidence="2 11">2.7.1.21</ecNumber>
    </recommendedName>
</protein>
<keyword evidence="9 11" id="KW-0067">ATP-binding</keyword>
<evidence type="ECO:0000256" key="12">
    <source>
        <dbReference type="RuleBase" id="RU004165"/>
    </source>
</evidence>
<dbReference type="SUPFAM" id="SSF57716">
    <property type="entry name" value="Glucocorticoid receptor-like (DNA-binding domain)"/>
    <property type="match status" value="1"/>
</dbReference>
<dbReference type="OrthoDB" id="439028at2759"/>
<dbReference type="PROSITE" id="PS00603">
    <property type="entry name" value="TK_CELLULAR_TYPE"/>
    <property type="match status" value="1"/>
</dbReference>
<gene>
    <name evidence="14" type="ORF">PPROV_000584400</name>
</gene>
<feature type="compositionally biased region" description="Polar residues" evidence="13">
    <location>
        <begin position="207"/>
        <end position="216"/>
    </location>
</feature>
<evidence type="ECO:0000256" key="1">
    <source>
        <dbReference type="ARBA" id="ARBA00007587"/>
    </source>
</evidence>
<keyword evidence="15" id="KW-1185">Reference proteome</keyword>
<reference evidence="14" key="1">
    <citation type="submission" date="2020-10" db="EMBL/GenBank/DDBJ databases">
        <title>Unveiling of a novel bifunctional photoreceptor, Dualchrome1, isolated from a cosmopolitan green alga.</title>
        <authorList>
            <person name="Suzuki S."/>
            <person name="Kawachi M."/>
        </authorList>
    </citation>
    <scope>NUCLEOTIDE SEQUENCE</scope>
    <source>
        <strain evidence="14">NIES 2893</strain>
    </source>
</reference>
<comment type="similarity">
    <text evidence="1 12">Belongs to the thymidine kinase family.</text>
</comment>
<dbReference type="InterPro" id="IPR020633">
    <property type="entry name" value="Thymidine_kinase_CS"/>
</dbReference>
<dbReference type="PANTHER" id="PTHR11441">
    <property type="entry name" value="THYMIDINE KINASE"/>
    <property type="match status" value="1"/>
</dbReference>
<organism evidence="14 15">
    <name type="scientific">Pycnococcus provasolii</name>
    <dbReference type="NCBI Taxonomy" id="41880"/>
    <lineage>
        <taxon>Eukaryota</taxon>
        <taxon>Viridiplantae</taxon>
        <taxon>Chlorophyta</taxon>
        <taxon>Pseudoscourfieldiophyceae</taxon>
        <taxon>Pseudoscourfieldiales</taxon>
        <taxon>Pycnococcaceae</taxon>
        <taxon>Pycnococcus</taxon>
    </lineage>
</organism>
<comment type="caution">
    <text evidence="14">The sequence shown here is derived from an EMBL/GenBank/DDBJ whole genome shotgun (WGS) entry which is preliminary data.</text>
</comment>
<dbReference type="FunFam" id="3.40.50.300:FF:001270">
    <property type="entry name" value="Thymidine kinase"/>
    <property type="match status" value="1"/>
</dbReference>
<evidence type="ECO:0000256" key="7">
    <source>
        <dbReference type="ARBA" id="ARBA00022777"/>
    </source>
</evidence>
<keyword evidence="8" id="KW-0862">Zinc</keyword>
<evidence type="ECO:0000313" key="14">
    <source>
        <dbReference type="EMBL" id="GHP07101.1"/>
    </source>
</evidence>
<proteinExistence type="inferred from homology"/>
<dbReference type="SUPFAM" id="SSF52540">
    <property type="entry name" value="P-loop containing nucleoside triphosphate hydrolases"/>
    <property type="match status" value="1"/>
</dbReference>
<evidence type="ECO:0000313" key="15">
    <source>
        <dbReference type="Proteomes" id="UP000660262"/>
    </source>
</evidence>
<evidence type="ECO:0000256" key="11">
    <source>
        <dbReference type="RuleBase" id="RU000544"/>
    </source>
</evidence>
<evidence type="ECO:0000256" key="6">
    <source>
        <dbReference type="ARBA" id="ARBA00022741"/>
    </source>
</evidence>
<dbReference type="GO" id="GO:0046872">
    <property type="term" value="F:metal ion binding"/>
    <property type="evidence" value="ECO:0007669"/>
    <property type="project" value="UniProtKB-KW"/>
</dbReference>
<dbReference type="GO" id="GO:0071897">
    <property type="term" value="P:DNA biosynthetic process"/>
    <property type="evidence" value="ECO:0007669"/>
    <property type="project" value="UniProtKB-KW"/>
</dbReference>
<evidence type="ECO:0000256" key="8">
    <source>
        <dbReference type="ARBA" id="ARBA00022833"/>
    </source>
</evidence>
<dbReference type="GO" id="GO:0046104">
    <property type="term" value="P:thymidine metabolic process"/>
    <property type="evidence" value="ECO:0007669"/>
    <property type="project" value="TreeGrafter"/>
</dbReference>
<dbReference type="AlphaFoldDB" id="A0A830HNN8"/>
<sequence>MASSRALMHDSMRENLAFGCDCRSGCSGSIQLVLGPMFSGKSSEMSRRIRRHIIARRPSLVIKYRKDLRYEGSESAVVTHDAVRLTAQPATRLADVDDIVDAYQVIGVDEGQFFDDVVEYAEKWANMGKTVIIAALDGDFKRKPFGRVLELVPMAEDVVKLNAVCTSCGLNAAFTKRTTSDDAIEVVGGADMYRAACRACHERESSHAQTKGNDMASTDADVNAPSTPGS</sequence>
<keyword evidence="4 11" id="KW-0808">Transferase</keyword>
<keyword evidence="6 11" id="KW-0547">Nucleotide-binding</keyword>
<dbReference type="Proteomes" id="UP000660262">
    <property type="component" value="Unassembled WGS sequence"/>
</dbReference>
<keyword evidence="5" id="KW-0479">Metal-binding</keyword>
<evidence type="ECO:0000256" key="3">
    <source>
        <dbReference type="ARBA" id="ARBA00022634"/>
    </source>
</evidence>
<evidence type="ECO:0000256" key="2">
    <source>
        <dbReference type="ARBA" id="ARBA00012118"/>
    </source>
</evidence>
<keyword evidence="3 11" id="KW-0237">DNA synthesis</keyword>
<dbReference type="InterPro" id="IPR027417">
    <property type="entry name" value="P-loop_NTPase"/>
</dbReference>
<dbReference type="InterPro" id="IPR001267">
    <property type="entry name" value="Thymidine_kinase"/>
</dbReference>
<dbReference type="GO" id="GO:0005524">
    <property type="term" value="F:ATP binding"/>
    <property type="evidence" value="ECO:0007669"/>
    <property type="project" value="UniProtKB-KW"/>
</dbReference>